<comment type="caution">
    <text evidence="1">The sequence shown here is derived from an EMBL/GenBank/DDBJ whole genome shotgun (WGS) entry which is preliminary data.</text>
</comment>
<proteinExistence type="predicted"/>
<organism evidence="1 2">
    <name type="scientific">Planobispora longispora</name>
    <dbReference type="NCBI Taxonomy" id="28887"/>
    <lineage>
        <taxon>Bacteria</taxon>
        <taxon>Bacillati</taxon>
        <taxon>Actinomycetota</taxon>
        <taxon>Actinomycetes</taxon>
        <taxon>Streptosporangiales</taxon>
        <taxon>Streptosporangiaceae</taxon>
        <taxon>Planobispora</taxon>
    </lineage>
</organism>
<dbReference type="EMBL" id="BOOH01000045">
    <property type="protein sequence ID" value="GIH79017.1"/>
    <property type="molecule type" value="Genomic_DNA"/>
</dbReference>
<reference evidence="1 2" key="1">
    <citation type="submission" date="2021-01" db="EMBL/GenBank/DDBJ databases">
        <title>Whole genome shotgun sequence of Planobispora longispora NBRC 13918.</title>
        <authorList>
            <person name="Komaki H."/>
            <person name="Tamura T."/>
        </authorList>
    </citation>
    <scope>NUCLEOTIDE SEQUENCE [LARGE SCALE GENOMIC DNA]</scope>
    <source>
        <strain evidence="1 2">NBRC 13918</strain>
    </source>
</reference>
<evidence type="ECO:0000313" key="1">
    <source>
        <dbReference type="EMBL" id="GIH79017.1"/>
    </source>
</evidence>
<sequence>MVGLFMNFARLTDKALREYDAARAELLLFVSPHPGLRTSPYLRAIDHMENCVSATHRAVLNARALRENKVGRGAPTLTQRQEERLKFLRNAIEHSDEKILGKQKYKNSPIFDKADPYSLRLSNTSMVIGSHVLTYKELVSAMTKCCQTIEKIRGIPTGIPGADFPNAKLRTTVDKTNPGLGQFRSSDYLRELARLVVTHS</sequence>
<protein>
    <submittedName>
        <fullName evidence="1">Uncharacterized protein</fullName>
    </submittedName>
</protein>
<dbReference type="RefSeq" id="WP_203893494.1">
    <property type="nucleotide sequence ID" value="NZ_BOOH01000045.1"/>
</dbReference>
<name>A0A8J3RSD5_9ACTN</name>
<dbReference type="Proteomes" id="UP000616724">
    <property type="component" value="Unassembled WGS sequence"/>
</dbReference>
<gene>
    <name evidence="1" type="ORF">Plo01_54460</name>
</gene>
<accession>A0A8J3RSD5</accession>
<keyword evidence="2" id="KW-1185">Reference proteome</keyword>
<evidence type="ECO:0000313" key="2">
    <source>
        <dbReference type="Proteomes" id="UP000616724"/>
    </source>
</evidence>
<dbReference type="AlphaFoldDB" id="A0A8J3RSD5"/>